<dbReference type="Pfam" id="PF10346">
    <property type="entry name" value="Con-6"/>
    <property type="match status" value="2"/>
</dbReference>
<dbReference type="Proteomes" id="UP000292957">
    <property type="component" value="Unassembled WGS sequence"/>
</dbReference>
<protein>
    <submittedName>
        <fullName evidence="2">Uncharacterized protein</fullName>
    </submittedName>
</protein>
<organism evidence="2">
    <name type="scientific">Dichomitus squalens</name>
    <dbReference type="NCBI Taxonomy" id="114155"/>
    <lineage>
        <taxon>Eukaryota</taxon>
        <taxon>Fungi</taxon>
        <taxon>Dikarya</taxon>
        <taxon>Basidiomycota</taxon>
        <taxon>Agaricomycotina</taxon>
        <taxon>Agaricomycetes</taxon>
        <taxon>Polyporales</taxon>
        <taxon>Polyporaceae</taxon>
        <taxon>Dichomitus</taxon>
    </lineage>
</organism>
<reference evidence="2" key="1">
    <citation type="submission" date="2019-01" db="EMBL/GenBank/DDBJ databases">
        <title>Draft genome sequences of three monokaryotic isolates of the white-rot basidiomycete fungus Dichomitus squalens.</title>
        <authorList>
            <consortium name="DOE Joint Genome Institute"/>
            <person name="Lopez S.C."/>
            <person name="Andreopoulos B."/>
            <person name="Pangilinan J."/>
            <person name="Lipzen A."/>
            <person name="Riley R."/>
            <person name="Ahrendt S."/>
            <person name="Ng V."/>
            <person name="Barry K."/>
            <person name="Daum C."/>
            <person name="Grigoriev I.V."/>
            <person name="Hilden K.S."/>
            <person name="Makela M.R."/>
            <person name="de Vries R.P."/>
        </authorList>
    </citation>
    <scope>NUCLEOTIDE SEQUENCE [LARGE SCALE GENOMIC DNA]</scope>
    <source>
        <strain evidence="2">OM18370.1</strain>
    </source>
</reference>
<dbReference type="InterPro" id="IPR018824">
    <property type="entry name" value="Conidiation-specific_6"/>
</dbReference>
<feature type="compositionally biased region" description="Polar residues" evidence="1">
    <location>
        <begin position="59"/>
        <end position="82"/>
    </location>
</feature>
<dbReference type="OrthoDB" id="5419162at2759"/>
<feature type="region of interest" description="Disordered" evidence="1">
    <location>
        <begin position="1"/>
        <end position="100"/>
    </location>
</feature>
<dbReference type="EMBL" id="ML143387">
    <property type="protein sequence ID" value="TBU35143.1"/>
    <property type="molecule type" value="Genomic_DNA"/>
</dbReference>
<accession>A0A4V2K233</accession>
<feature type="compositionally biased region" description="Basic and acidic residues" evidence="1">
    <location>
        <begin position="22"/>
        <end position="33"/>
    </location>
</feature>
<evidence type="ECO:0000256" key="1">
    <source>
        <dbReference type="SAM" id="MobiDB-lite"/>
    </source>
</evidence>
<proteinExistence type="predicted"/>
<sequence>MPNPGNVARGLKGAANNSNNSEEARADAQRRLDEMDESGQVDSAEAHAGQVERGHKASHTSGPRGSTSIMNIDAQANLSNARTSEDSKEHSKKVLGDLED</sequence>
<name>A0A4V2K233_9APHY</name>
<gene>
    <name evidence="2" type="ORF">BD311DRAFT_860698</name>
</gene>
<dbReference type="AlphaFoldDB" id="A0A4V2K233"/>
<evidence type="ECO:0000313" key="2">
    <source>
        <dbReference type="EMBL" id="TBU35143.1"/>
    </source>
</evidence>
<feature type="compositionally biased region" description="Basic and acidic residues" evidence="1">
    <location>
        <begin position="83"/>
        <end position="100"/>
    </location>
</feature>